<keyword evidence="2" id="KW-1185">Reference proteome</keyword>
<dbReference type="EMBL" id="CP063450">
    <property type="protein sequence ID" value="QOV99533.1"/>
    <property type="molecule type" value="Genomic_DNA"/>
</dbReference>
<dbReference type="RefSeq" id="WP_193903164.1">
    <property type="nucleotide sequence ID" value="NZ_CP063450.1"/>
</dbReference>
<sequence>MSKYRMDTYCAAALDAAPGHKCLCTHHLHLHPGPHRCACGHLWGDPFVEMTYDEQRAFLGLKDIRHELAWESVARSWRGIAVQMQEMWAGVENTMRIIKASMEPAPGTDDYGLAGEK</sequence>
<reference evidence="1 2" key="1">
    <citation type="submission" date="2020-10" db="EMBL/GenBank/DDBJ databases">
        <title>Whole genome sequence of oil-degrading bacteria Rhodococcus pyridinivorans strain 5Ap.</title>
        <authorList>
            <person name="Akhremchuk A.E."/>
            <person name="Valentovich L.N."/>
            <person name="Charniauskaya M.I."/>
            <person name="Bukliarevich H.A."/>
            <person name="Titok M.A."/>
        </authorList>
    </citation>
    <scope>NUCLEOTIDE SEQUENCE [LARGE SCALE GENOMIC DNA]</scope>
    <source>
        <strain evidence="1 2">5Ap</strain>
    </source>
</reference>
<gene>
    <name evidence="1" type="ORF">INP59_03790</name>
</gene>
<name>A0A7M2XQ59_9NOCA</name>
<organism evidence="1 2">
    <name type="scientific">Rhodococcus pyridinivorans</name>
    <dbReference type="NCBI Taxonomy" id="103816"/>
    <lineage>
        <taxon>Bacteria</taxon>
        <taxon>Bacillati</taxon>
        <taxon>Actinomycetota</taxon>
        <taxon>Actinomycetes</taxon>
        <taxon>Mycobacteriales</taxon>
        <taxon>Nocardiaceae</taxon>
        <taxon>Rhodococcus</taxon>
    </lineage>
</organism>
<proteinExistence type="predicted"/>
<dbReference type="AlphaFoldDB" id="A0A7M2XQ59"/>
<evidence type="ECO:0000313" key="2">
    <source>
        <dbReference type="Proteomes" id="UP000593818"/>
    </source>
</evidence>
<accession>A0A7M2XQ59</accession>
<evidence type="ECO:0000313" key="1">
    <source>
        <dbReference type="EMBL" id="QOV99533.1"/>
    </source>
</evidence>
<protein>
    <submittedName>
        <fullName evidence="1">Uncharacterized protein</fullName>
    </submittedName>
</protein>
<dbReference type="Proteomes" id="UP000593818">
    <property type="component" value="Chromosome"/>
</dbReference>